<dbReference type="Proteomes" id="UP000250085">
    <property type="component" value="Chromosome"/>
</dbReference>
<accession>A0A2Z2N172</accession>
<dbReference type="AlphaFoldDB" id="A0A2Z2N172"/>
<keyword evidence="2" id="KW-1185">Reference proteome</keyword>
<dbReference type="GeneID" id="33328370"/>
<organism evidence="1 2">
    <name type="scientific">Thermococcus radiotolerans</name>
    <dbReference type="NCBI Taxonomy" id="187880"/>
    <lineage>
        <taxon>Archaea</taxon>
        <taxon>Methanobacteriati</taxon>
        <taxon>Methanobacteriota</taxon>
        <taxon>Thermococci</taxon>
        <taxon>Thermococcales</taxon>
        <taxon>Thermococcaceae</taxon>
        <taxon>Thermococcus</taxon>
    </lineage>
</organism>
<dbReference type="EMBL" id="CP015106">
    <property type="protein sequence ID" value="ASJ14697.1"/>
    <property type="molecule type" value="Genomic_DNA"/>
</dbReference>
<dbReference type="RefSeq" id="WP_088866787.1">
    <property type="nucleotide sequence ID" value="NZ_CP015106.1"/>
</dbReference>
<evidence type="ECO:0000313" key="2">
    <source>
        <dbReference type="Proteomes" id="UP000250085"/>
    </source>
</evidence>
<sequence length="184" mass="20604">MKWKDLIAVAVLLVIAVSAFHLYVQKERLNALIEGQRNCERGWIHTVTFSTMVDIQFHSKNALEALDSNSTAAFNLSTVELERDFLGLLNHLLEAESYLGLNPFNDSVLEMADTGQCIEFLNASRTAFLNGTANVSAVCEGLNLIHDFATEWRENGNYPSEELLKANVELQRKCGDLVQKVETQ</sequence>
<name>A0A2Z2N172_9EURY</name>
<evidence type="ECO:0000313" key="1">
    <source>
        <dbReference type="EMBL" id="ASJ14697.1"/>
    </source>
</evidence>
<dbReference type="KEGG" id="trl:A3L10_05940"/>
<proteinExistence type="predicted"/>
<gene>
    <name evidence="1" type="ORF">A3L10_05940</name>
</gene>
<reference evidence="1 2" key="1">
    <citation type="submission" date="2016-04" db="EMBL/GenBank/DDBJ databases">
        <title>Complete genome sequence of Thermococcus radiotolerans type strain EJ2.</title>
        <authorList>
            <person name="Oger P.M."/>
        </authorList>
    </citation>
    <scope>NUCLEOTIDE SEQUENCE [LARGE SCALE GENOMIC DNA]</scope>
    <source>
        <strain evidence="1 2">EJ2</strain>
    </source>
</reference>
<protein>
    <submittedName>
        <fullName evidence="1">Uncharacterized protein</fullName>
    </submittedName>
</protein>
<dbReference type="OrthoDB" id="89682at2157"/>